<dbReference type="PROSITE" id="PS50181">
    <property type="entry name" value="FBOX"/>
    <property type="match status" value="1"/>
</dbReference>
<reference evidence="2 3" key="1">
    <citation type="submission" date="2018-06" db="EMBL/GenBank/DDBJ databases">
        <title>Complete Genomes of Monosporascus.</title>
        <authorList>
            <person name="Robinson A.J."/>
            <person name="Natvig D.O."/>
        </authorList>
    </citation>
    <scope>NUCLEOTIDE SEQUENCE [LARGE SCALE GENOMIC DNA]</scope>
    <source>
        <strain evidence="2 3">CBS 110550</strain>
    </source>
</reference>
<dbReference type="SMART" id="SM00992">
    <property type="entry name" value="YccV-like"/>
    <property type="match status" value="1"/>
</dbReference>
<dbReference type="Gene3D" id="1.20.1280.50">
    <property type="match status" value="1"/>
</dbReference>
<dbReference type="InterPro" id="IPR032698">
    <property type="entry name" value="SirB1_N"/>
</dbReference>
<dbReference type="Pfam" id="PF13369">
    <property type="entry name" value="Transglut_core2"/>
    <property type="match status" value="1"/>
</dbReference>
<proteinExistence type="predicted"/>
<dbReference type="EMBL" id="QJNU01000886">
    <property type="protein sequence ID" value="RYO83805.1"/>
    <property type="molecule type" value="Genomic_DNA"/>
</dbReference>
<dbReference type="OrthoDB" id="28868at2759"/>
<dbReference type="InterPro" id="IPR036047">
    <property type="entry name" value="F-box-like_dom_sf"/>
</dbReference>
<dbReference type="InterPro" id="IPR011722">
    <property type="entry name" value="Hemimethylated_DNA-bd_dom"/>
</dbReference>
<dbReference type="PANTHER" id="PTHR31350">
    <property type="entry name" value="SI:DKEY-261L7.2"/>
    <property type="match status" value="1"/>
</dbReference>
<dbReference type="SUPFAM" id="SSF141255">
    <property type="entry name" value="YccV-like"/>
    <property type="match status" value="1"/>
</dbReference>
<organism evidence="2 3">
    <name type="scientific">Monosporascus ibericus</name>
    <dbReference type="NCBI Taxonomy" id="155417"/>
    <lineage>
        <taxon>Eukaryota</taxon>
        <taxon>Fungi</taxon>
        <taxon>Dikarya</taxon>
        <taxon>Ascomycota</taxon>
        <taxon>Pezizomycotina</taxon>
        <taxon>Sordariomycetes</taxon>
        <taxon>Xylariomycetidae</taxon>
        <taxon>Xylariales</taxon>
        <taxon>Xylariales incertae sedis</taxon>
        <taxon>Monosporascus</taxon>
    </lineage>
</organism>
<accession>A0A4V1X8Z6</accession>
<dbReference type="PANTHER" id="PTHR31350:SF27">
    <property type="entry name" value="HEMIMETHYLATED DNA-BINDING DOMAIN-CONTAINING PROTEIN"/>
    <property type="match status" value="1"/>
</dbReference>
<dbReference type="AlphaFoldDB" id="A0A4V1X8Z6"/>
<dbReference type="GO" id="GO:0003677">
    <property type="term" value="F:DNA binding"/>
    <property type="evidence" value="ECO:0007669"/>
    <property type="project" value="InterPro"/>
</dbReference>
<comment type="caution">
    <text evidence="2">The sequence shown here is derived from an EMBL/GenBank/DDBJ whole genome shotgun (WGS) entry which is preliminary data.</text>
</comment>
<dbReference type="Pfam" id="PF12937">
    <property type="entry name" value="F-box-like"/>
    <property type="match status" value="1"/>
</dbReference>
<evidence type="ECO:0000313" key="2">
    <source>
        <dbReference type="EMBL" id="RYO83805.1"/>
    </source>
</evidence>
<dbReference type="SMART" id="SM00256">
    <property type="entry name" value="FBOX"/>
    <property type="match status" value="1"/>
</dbReference>
<dbReference type="Pfam" id="PF08755">
    <property type="entry name" value="YccV-like"/>
    <property type="match status" value="1"/>
</dbReference>
<name>A0A4V1X8Z6_9PEZI</name>
<dbReference type="STRING" id="155417.A0A4V1X8Z6"/>
<feature type="domain" description="F-box" evidence="1">
    <location>
        <begin position="13"/>
        <end position="59"/>
    </location>
</feature>
<dbReference type="Proteomes" id="UP000293360">
    <property type="component" value="Unassembled WGS sequence"/>
</dbReference>
<evidence type="ECO:0000313" key="3">
    <source>
        <dbReference type="Proteomes" id="UP000293360"/>
    </source>
</evidence>
<dbReference type="InterPro" id="IPR001810">
    <property type="entry name" value="F-box_dom"/>
</dbReference>
<gene>
    <name evidence="2" type="ORF">DL764_009418</name>
</gene>
<dbReference type="InterPro" id="IPR036623">
    <property type="entry name" value="Hemimethylated_DNA-bd_sf"/>
</dbReference>
<dbReference type="NCBIfam" id="TIGR02097">
    <property type="entry name" value="yccV"/>
    <property type="match status" value="1"/>
</dbReference>
<sequence length="602" mass="68735">MVTIPRSFSPGITPALLRLPDELLEAIASNLPASDLVAFGKTCKTAHKIACESSIWKQHCISTWRYWEERHDLPGKLEQPPGQTDWHQLYSERAQIDREALGVFNRMLLTQRRRYERMQQIAAHRYDVKDRMLSLKNETPDSAEDVLARRYYANAILGQVHRATAVEKWMSLQRGQPVKLEEALGAYDLFVLAGDKGDLGDIKNELDRIARLIKEEYRNENRDADGDAEFDHLTVRQKAIRIARYLRSANLVGNPNVEDYHALRNNFISLALFDDRHTSLPLQSVSIYCAVAERLGVTASPSNFPQHVHAVIQSPPGQSLDGTPALSSTEFMYMDPWNSDDEVPQNQLQQRLVQMGVPPGQHAHYLGAAATLEMVLRTGRNIMTSVEEARHRLRQAYSPGGLDVEAAWYSMLWSMLILGDSNPLAARQRRRQCLGYLVEHFHAHFPEDIGLIELTPPMFEGEYKQQALQDLVDGARAADRDGKKPSPRDGDADAVRFRVGDHFRHRRYAYEGFIVGWDTRCSAGPRWIEQMRVDQLPRGAEQPFYNVVADDNSHRYVAEENIEIAHETASQALMELAGRYFKRWDEESRSFVSNIRDEYPDD</sequence>
<keyword evidence="3" id="KW-1185">Reference proteome</keyword>
<dbReference type="SUPFAM" id="SSF81383">
    <property type="entry name" value="F-box domain"/>
    <property type="match status" value="1"/>
</dbReference>
<evidence type="ECO:0000259" key="1">
    <source>
        <dbReference type="PROSITE" id="PS50181"/>
    </source>
</evidence>
<protein>
    <recommendedName>
        <fullName evidence="1">F-box domain-containing protein</fullName>
    </recommendedName>
</protein>
<dbReference type="Gene3D" id="2.30.30.390">
    <property type="entry name" value="Hemimethylated DNA-binding domain"/>
    <property type="match status" value="1"/>
</dbReference>